<dbReference type="CDD" id="cd12164">
    <property type="entry name" value="GDH_like_2"/>
    <property type="match status" value="1"/>
</dbReference>
<gene>
    <name evidence="4" type="ORF">EOS_18835</name>
</gene>
<evidence type="ECO:0000256" key="2">
    <source>
        <dbReference type="ARBA" id="ARBA00023027"/>
    </source>
</evidence>
<dbReference type="SUPFAM" id="SSF52283">
    <property type="entry name" value="Formate/glycerate dehydrogenase catalytic domain-like"/>
    <property type="match status" value="1"/>
</dbReference>
<evidence type="ECO:0000313" key="4">
    <source>
        <dbReference type="EMBL" id="KLU24682.1"/>
    </source>
</evidence>
<dbReference type="PANTHER" id="PTHR43333:SF1">
    <property type="entry name" value="D-ISOMER SPECIFIC 2-HYDROXYACID DEHYDROGENASE NAD-BINDING DOMAIN-CONTAINING PROTEIN"/>
    <property type="match status" value="1"/>
</dbReference>
<dbReference type="PATRIC" id="fig|908627.4.peg.4215"/>
<dbReference type="InterPro" id="IPR036291">
    <property type="entry name" value="NAD(P)-bd_dom_sf"/>
</dbReference>
<evidence type="ECO:0000256" key="1">
    <source>
        <dbReference type="ARBA" id="ARBA00023002"/>
    </source>
</evidence>
<dbReference type="AlphaFoldDB" id="A0A0J1CVT0"/>
<proteinExistence type="predicted"/>
<dbReference type="PANTHER" id="PTHR43333">
    <property type="entry name" value="2-HACID_DH_C DOMAIN-CONTAINING PROTEIN"/>
    <property type="match status" value="1"/>
</dbReference>
<sequence length="309" mass="34087">MTFLYKGSPERGAQWAKLFAQKAPEIPFHVWPETGGDLTKIRYLAAWQPPEDPARTLPNLEVVFSVGAGVDQFDLSGVPAHIPVVRMIEPGIVEGMVEYVTHAVLTIHRDHFDYHLQQQQKTWHPLPVRAASSRRIGVLGLGVLGTAVLEQLRLFGFACAGWSRSGREIEGVACYAGANTLDAFLARTDILICLLPLTDATRGLLNTALFNKLPRGASLIQTGRGPHLNQDDLLAALASGQLQNAILDVTDPEPLPDTHPLWTHPRVRITPHIASETRPDSAVEVVLENLRRHREGLPMLGQIDRNRGY</sequence>
<comment type="caution">
    <text evidence="4">The sequence shown here is derived from an EMBL/GenBank/DDBJ whole genome shotgun (WGS) entry which is preliminary data.</text>
</comment>
<organism evidence="4 5">
    <name type="scientific">Caballeronia mineralivorans PML1(12)</name>
    <dbReference type="NCBI Taxonomy" id="908627"/>
    <lineage>
        <taxon>Bacteria</taxon>
        <taxon>Pseudomonadati</taxon>
        <taxon>Pseudomonadota</taxon>
        <taxon>Betaproteobacteria</taxon>
        <taxon>Burkholderiales</taxon>
        <taxon>Burkholderiaceae</taxon>
        <taxon>Caballeronia</taxon>
    </lineage>
</organism>
<name>A0A0J1CVT0_9BURK</name>
<keyword evidence="5" id="KW-1185">Reference proteome</keyword>
<accession>A0A0J1CVT0</accession>
<evidence type="ECO:0000259" key="3">
    <source>
        <dbReference type="Pfam" id="PF02826"/>
    </source>
</evidence>
<reference evidence="4 5" key="1">
    <citation type="journal article" date="2015" name="Genome Announc.">
        <title>Draft Genome Sequence of Burkholderia sp. Strain PML1(12), an Ectomycorrhizosphere-Inhabiting Bacterium with Effective Mineral-Weathering Ability.</title>
        <authorList>
            <person name="Uroz S."/>
            <person name="Oger P."/>
        </authorList>
    </citation>
    <scope>NUCLEOTIDE SEQUENCE [LARGE SCALE GENOMIC DNA]</scope>
    <source>
        <strain evidence="5">PML1(12)</strain>
    </source>
</reference>
<protein>
    <submittedName>
        <fullName evidence="4">2-hydroxyacid dehydrogenase</fullName>
    </submittedName>
</protein>
<dbReference type="GO" id="GO:0016491">
    <property type="term" value="F:oxidoreductase activity"/>
    <property type="evidence" value="ECO:0007669"/>
    <property type="project" value="UniProtKB-KW"/>
</dbReference>
<evidence type="ECO:0000313" key="5">
    <source>
        <dbReference type="Proteomes" id="UP000035963"/>
    </source>
</evidence>
<feature type="domain" description="D-isomer specific 2-hydroxyacid dehydrogenase NAD-binding" evidence="3">
    <location>
        <begin position="103"/>
        <end position="274"/>
    </location>
</feature>
<dbReference type="RefSeq" id="WP_047848199.1">
    <property type="nucleotide sequence ID" value="NZ_AEJF01000120.1"/>
</dbReference>
<dbReference type="InterPro" id="IPR006140">
    <property type="entry name" value="D-isomer_DH_NAD-bd"/>
</dbReference>
<keyword evidence="1" id="KW-0560">Oxidoreductase</keyword>
<dbReference type="OrthoDB" id="9787219at2"/>
<dbReference type="EMBL" id="AEJF01000120">
    <property type="protein sequence ID" value="KLU24682.1"/>
    <property type="molecule type" value="Genomic_DNA"/>
</dbReference>
<dbReference type="Pfam" id="PF02826">
    <property type="entry name" value="2-Hacid_dh_C"/>
    <property type="match status" value="1"/>
</dbReference>
<dbReference type="Gene3D" id="3.40.50.720">
    <property type="entry name" value="NAD(P)-binding Rossmann-like Domain"/>
    <property type="match status" value="2"/>
</dbReference>
<dbReference type="Proteomes" id="UP000035963">
    <property type="component" value="Unassembled WGS sequence"/>
</dbReference>
<dbReference type="SUPFAM" id="SSF51735">
    <property type="entry name" value="NAD(P)-binding Rossmann-fold domains"/>
    <property type="match status" value="1"/>
</dbReference>
<dbReference type="GO" id="GO:0051287">
    <property type="term" value="F:NAD binding"/>
    <property type="evidence" value="ECO:0007669"/>
    <property type="project" value="InterPro"/>
</dbReference>
<keyword evidence="2" id="KW-0520">NAD</keyword>